<dbReference type="OrthoDB" id="7477467at2"/>
<keyword evidence="4" id="KW-0813">Transport</keyword>
<evidence type="ECO:0000313" key="11">
    <source>
        <dbReference type="EMBL" id="SEM42574.1"/>
    </source>
</evidence>
<proteinExistence type="inferred from homology"/>
<keyword evidence="7" id="KW-0812">Transmembrane</keyword>
<accession>A0A1H7Y9N0</accession>
<evidence type="ECO:0000256" key="1">
    <source>
        <dbReference type="ARBA" id="ARBA00004533"/>
    </source>
</evidence>
<dbReference type="AlphaFoldDB" id="A0A1H7Y9N0"/>
<keyword evidence="5" id="KW-1003">Cell membrane</keyword>
<dbReference type="Proteomes" id="UP000199206">
    <property type="component" value="Unassembled WGS sequence"/>
</dbReference>
<keyword evidence="12" id="KW-1185">Reference proteome</keyword>
<keyword evidence="8" id="KW-0653">Protein transport</keyword>
<evidence type="ECO:0000256" key="6">
    <source>
        <dbReference type="ARBA" id="ARBA00022519"/>
    </source>
</evidence>
<name>A0A1H7Y9N0_9SPHN</name>
<keyword evidence="6" id="KW-0997">Cell inner membrane</keyword>
<evidence type="ECO:0000256" key="10">
    <source>
        <dbReference type="ARBA" id="ARBA00030772"/>
    </source>
</evidence>
<dbReference type="STRING" id="1166340.SAMN05192583_0157"/>
<sequence>MRRIRLRAGPSALFGMLLAAALLLFLPLRLVLGWLDAGSVGLTARSAGGSVWAGSLTDAHLGRLALGDLRAHLSPWSLLIGRARVELDGRGDAADRLRGAVTVSRHRAGLDDFTASLATGALFAPLPVTRLDLDAVSVHFADGGCRDAVGRVTVALSPGAAGIALPATLTGTPRCDGTALLLPLVSTAGSESVTVRMSSAGSYSARFLVRPSDPAAAQKLEAAGFAPSADGHQLSIEGRF</sequence>
<dbReference type="GO" id="GO:0015628">
    <property type="term" value="P:protein secretion by the type II secretion system"/>
    <property type="evidence" value="ECO:0007669"/>
    <property type="project" value="InterPro"/>
</dbReference>
<evidence type="ECO:0000256" key="3">
    <source>
        <dbReference type="ARBA" id="ARBA00021563"/>
    </source>
</evidence>
<evidence type="ECO:0000256" key="9">
    <source>
        <dbReference type="ARBA" id="ARBA00023136"/>
    </source>
</evidence>
<evidence type="ECO:0000256" key="8">
    <source>
        <dbReference type="ARBA" id="ARBA00022927"/>
    </source>
</evidence>
<dbReference type="GO" id="GO:0015627">
    <property type="term" value="C:type II protein secretion system complex"/>
    <property type="evidence" value="ECO:0007669"/>
    <property type="project" value="InterPro"/>
</dbReference>
<evidence type="ECO:0000313" key="12">
    <source>
        <dbReference type="Proteomes" id="UP000199206"/>
    </source>
</evidence>
<dbReference type="RefSeq" id="WP_093663576.1">
    <property type="nucleotide sequence ID" value="NZ_FOCF01000001.1"/>
</dbReference>
<evidence type="ECO:0000256" key="4">
    <source>
        <dbReference type="ARBA" id="ARBA00022448"/>
    </source>
</evidence>
<organism evidence="11 12">
    <name type="scientific">Sphingomonas gellani</name>
    <dbReference type="NCBI Taxonomy" id="1166340"/>
    <lineage>
        <taxon>Bacteria</taxon>
        <taxon>Pseudomonadati</taxon>
        <taxon>Pseudomonadota</taxon>
        <taxon>Alphaproteobacteria</taxon>
        <taxon>Sphingomonadales</taxon>
        <taxon>Sphingomonadaceae</taxon>
        <taxon>Sphingomonas</taxon>
    </lineage>
</organism>
<reference evidence="12" key="1">
    <citation type="submission" date="2016-10" db="EMBL/GenBank/DDBJ databases">
        <authorList>
            <person name="Varghese N."/>
            <person name="Submissions S."/>
        </authorList>
    </citation>
    <scope>NUCLEOTIDE SEQUENCE [LARGE SCALE GENOMIC DNA]</scope>
    <source>
        <strain evidence="12">S6-262</strain>
    </source>
</reference>
<dbReference type="EMBL" id="FOCF01000001">
    <property type="protein sequence ID" value="SEM42574.1"/>
    <property type="molecule type" value="Genomic_DNA"/>
</dbReference>
<evidence type="ECO:0000256" key="7">
    <source>
        <dbReference type="ARBA" id="ARBA00022692"/>
    </source>
</evidence>
<dbReference type="InterPro" id="IPR022792">
    <property type="entry name" value="T2SS_protein-GspN"/>
</dbReference>
<gene>
    <name evidence="11" type="ORF">SAMN05192583_0157</name>
</gene>
<evidence type="ECO:0000256" key="2">
    <source>
        <dbReference type="ARBA" id="ARBA00007208"/>
    </source>
</evidence>
<comment type="similarity">
    <text evidence="2">Belongs to the GSP N family.</text>
</comment>
<comment type="subcellular location">
    <subcellularLocation>
        <location evidence="1">Cell inner membrane</location>
    </subcellularLocation>
</comment>
<dbReference type="GO" id="GO:0005886">
    <property type="term" value="C:plasma membrane"/>
    <property type="evidence" value="ECO:0007669"/>
    <property type="project" value="UniProtKB-SubCell"/>
</dbReference>
<protein>
    <recommendedName>
        <fullName evidence="3">Type II secretion system protein N</fullName>
    </recommendedName>
    <alternativeName>
        <fullName evidence="10">General secretion pathway protein N</fullName>
    </alternativeName>
</protein>
<evidence type="ECO:0000256" key="5">
    <source>
        <dbReference type="ARBA" id="ARBA00022475"/>
    </source>
</evidence>
<dbReference type="Pfam" id="PF01203">
    <property type="entry name" value="T2SSN"/>
    <property type="match status" value="1"/>
</dbReference>
<keyword evidence="9" id="KW-0472">Membrane</keyword>